<evidence type="ECO:0000313" key="2">
    <source>
        <dbReference type="EMBL" id="GJS56739.1"/>
    </source>
</evidence>
<organism evidence="2 3">
    <name type="scientific">Tanacetum coccineum</name>
    <dbReference type="NCBI Taxonomy" id="301880"/>
    <lineage>
        <taxon>Eukaryota</taxon>
        <taxon>Viridiplantae</taxon>
        <taxon>Streptophyta</taxon>
        <taxon>Embryophyta</taxon>
        <taxon>Tracheophyta</taxon>
        <taxon>Spermatophyta</taxon>
        <taxon>Magnoliopsida</taxon>
        <taxon>eudicotyledons</taxon>
        <taxon>Gunneridae</taxon>
        <taxon>Pentapetalae</taxon>
        <taxon>asterids</taxon>
        <taxon>campanulids</taxon>
        <taxon>Asterales</taxon>
        <taxon>Asteraceae</taxon>
        <taxon>Asteroideae</taxon>
        <taxon>Anthemideae</taxon>
        <taxon>Anthemidinae</taxon>
        <taxon>Tanacetum</taxon>
    </lineage>
</organism>
<feature type="region of interest" description="Disordered" evidence="1">
    <location>
        <begin position="1"/>
        <end position="35"/>
    </location>
</feature>
<protein>
    <submittedName>
        <fullName evidence="2">Uncharacterized protein</fullName>
    </submittedName>
</protein>
<evidence type="ECO:0000313" key="3">
    <source>
        <dbReference type="Proteomes" id="UP001151760"/>
    </source>
</evidence>
<proteinExistence type="predicted"/>
<reference evidence="2" key="1">
    <citation type="journal article" date="2022" name="Int. J. Mol. Sci.">
        <title>Draft Genome of Tanacetum Coccineum: Genomic Comparison of Closely Related Tanacetum-Family Plants.</title>
        <authorList>
            <person name="Yamashiro T."/>
            <person name="Shiraishi A."/>
            <person name="Nakayama K."/>
            <person name="Satake H."/>
        </authorList>
    </citation>
    <scope>NUCLEOTIDE SEQUENCE</scope>
</reference>
<dbReference type="EMBL" id="BQNB010008957">
    <property type="protein sequence ID" value="GJS56739.1"/>
    <property type="molecule type" value="Genomic_DNA"/>
</dbReference>
<reference evidence="2" key="2">
    <citation type="submission" date="2022-01" db="EMBL/GenBank/DDBJ databases">
        <authorList>
            <person name="Yamashiro T."/>
            <person name="Shiraishi A."/>
            <person name="Satake H."/>
            <person name="Nakayama K."/>
        </authorList>
    </citation>
    <scope>NUCLEOTIDE SEQUENCE</scope>
</reference>
<keyword evidence="3" id="KW-1185">Reference proteome</keyword>
<name>A0ABQ4WV00_9ASTR</name>
<accession>A0ABQ4WV00</accession>
<evidence type="ECO:0000256" key="1">
    <source>
        <dbReference type="SAM" id="MobiDB-lite"/>
    </source>
</evidence>
<gene>
    <name evidence="2" type="ORF">Tco_0651523</name>
</gene>
<sequence length="187" mass="19949">MSPPPEKFSGERSGRNQKCFSSPDLSDHHNHSPPRTIITIHCHATTTTQQPPPPKGACGFKPPRQGVRLAVTRHHKGAFDSPQHHARVFVSVVPRQQKRGAGWFSKMAPQGCVGFGLSPRAAFGFKMAAKGVVGLAVILAEGCRVWDNGFRACLAVETAGEGVGLAVGQPGHRVVWSGLVCNENGCV</sequence>
<comment type="caution">
    <text evidence="2">The sequence shown here is derived from an EMBL/GenBank/DDBJ whole genome shotgun (WGS) entry which is preliminary data.</text>
</comment>
<dbReference type="Proteomes" id="UP001151760">
    <property type="component" value="Unassembled WGS sequence"/>
</dbReference>